<dbReference type="EMBL" id="KZ303856">
    <property type="protein sequence ID" value="PHZ10013.1"/>
    <property type="molecule type" value="Genomic_DNA"/>
</dbReference>
<dbReference type="Proteomes" id="UP000242254">
    <property type="component" value="Unassembled WGS sequence"/>
</dbReference>
<keyword evidence="1" id="KW-0732">Signal</keyword>
<feature type="signal peptide" evidence="1">
    <location>
        <begin position="1"/>
        <end position="21"/>
    </location>
</feature>
<keyword evidence="3" id="KW-1185">Reference proteome</keyword>
<dbReference type="RefSeq" id="XP_023463721.1">
    <property type="nucleotide sequence ID" value="XM_023610233.1"/>
</dbReference>
<accession>A0A2G4SMM0</accession>
<dbReference type="GeneID" id="35441223"/>
<dbReference type="AlphaFoldDB" id="A0A2G4SMM0"/>
<name>A0A2G4SMM0_RHIZD</name>
<gene>
    <name evidence="2" type="ORF">RHIMIDRAFT_245694</name>
</gene>
<feature type="chain" id="PRO_5013855097" evidence="1">
    <location>
        <begin position="22"/>
        <end position="288"/>
    </location>
</feature>
<evidence type="ECO:0000256" key="1">
    <source>
        <dbReference type="SAM" id="SignalP"/>
    </source>
</evidence>
<evidence type="ECO:0000313" key="3">
    <source>
        <dbReference type="Proteomes" id="UP000242254"/>
    </source>
</evidence>
<organism evidence="2 3">
    <name type="scientific">Rhizopus microsporus ATCC 52813</name>
    <dbReference type="NCBI Taxonomy" id="1340429"/>
    <lineage>
        <taxon>Eukaryota</taxon>
        <taxon>Fungi</taxon>
        <taxon>Fungi incertae sedis</taxon>
        <taxon>Mucoromycota</taxon>
        <taxon>Mucoromycotina</taxon>
        <taxon>Mucoromycetes</taxon>
        <taxon>Mucorales</taxon>
        <taxon>Mucorineae</taxon>
        <taxon>Rhizopodaceae</taxon>
        <taxon>Rhizopus</taxon>
    </lineage>
</organism>
<protein>
    <submittedName>
        <fullName evidence="2">Uncharacterized protein</fullName>
    </submittedName>
</protein>
<proteinExistence type="predicted"/>
<reference evidence="2 3" key="1">
    <citation type="journal article" date="2016" name="Proc. Natl. Acad. Sci. U.S.A.">
        <title>Lipid metabolic changes in an early divergent fungus govern the establishment of a mutualistic symbiosis with endobacteria.</title>
        <authorList>
            <person name="Lastovetsky O.A."/>
            <person name="Gaspar M.L."/>
            <person name="Mondo S.J."/>
            <person name="LaButti K.M."/>
            <person name="Sandor L."/>
            <person name="Grigoriev I.V."/>
            <person name="Henry S.A."/>
            <person name="Pawlowska T.E."/>
        </authorList>
    </citation>
    <scope>NUCLEOTIDE SEQUENCE [LARGE SCALE GENOMIC DNA]</scope>
    <source>
        <strain evidence="2 3">ATCC 52813</strain>
    </source>
</reference>
<evidence type="ECO:0000313" key="2">
    <source>
        <dbReference type="EMBL" id="PHZ10013.1"/>
    </source>
</evidence>
<sequence length="288" mass="31750">MRLAVLFGFLIAFVAVTFVQADSLQDEIDGALKKFCGGIAVTGPSKGQTFSNPKKITVTVSNVSFSKRITALSRKPNAQAKVVVGVDAYSINSKGKATYLTTVWKGNYKLNKKATLSVDLTKVSKLKLPGQFEFRVWVHNTKGPDCTLMSKVFKVKSSSHSNAVEEAEYKGLNENIDRGCFGVEVTSPTLGEKVSVNQQYAVQIQRDSAAHADTLTSLELYSVNIETRESKLIHSSWSGSQSINNLFNIKDTIPESAKAEDTAFYYKLTATTQHDETCEFYSHPFYVN</sequence>